<protein>
    <submittedName>
        <fullName evidence="9">ABC transporter permease</fullName>
    </submittedName>
</protein>
<sequence>MKNRAFTGQAPETTHFSIARHLGTVVRTLGIAGVFIVICAFFSVSNDVFLTWDNWVNLLRQSAINAVLALGATYVILAGGIDLSVGSVMAISGMVAGSLITTSSMQAGFIAGVVSPGSVLHSIPAAIFAGLATGIVLGAVNGLLVARLRLPPFVTTLGMLSMARGMTLIYSDGRPVSDLPDAFVWIGAGSVGGIPVPVLIVAAVFAVAWVVLRYTPYGRYVYAVGGSERAAKTSGVSTRTVIALTYVISGALAGMAGLILTARTTAALPQAGVGYELDAIAAVVIGGTSLSGGRGTLFGTLVGALIIATINNGMDLMGVSSYYQQLLKGAIIVLAVAVDRLRK</sequence>
<evidence type="ECO:0000313" key="10">
    <source>
        <dbReference type="Proteomes" id="UP000297385"/>
    </source>
</evidence>
<reference evidence="9 10" key="1">
    <citation type="submission" date="2019-03" db="EMBL/GenBank/DDBJ databases">
        <title>Complete Genome Sequence of Paraburkholderia dipogonis ICMP 19430T, a Nitrogen-fixing Symbiont of the South African Invasive Legume Dipogon lignosus in New Zealand.</title>
        <authorList>
            <person name="De Meyer S.E."/>
        </authorList>
    </citation>
    <scope>NUCLEOTIDE SEQUENCE [LARGE SCALE GENOMIC DNA]</scope>
    <source>
        <strain evidence="9 10">ICMP 19430</strain>
    </source>
</reference>
<keyword evidence="3" id="KW-1003">Cell membrane</keyword>
<feature type="transmembrane region" description="Helical" evidence="8">
    <location>
        <begin position="21"/>
        <end position="43"/>
    </location>
</feature>
<keyword evidence="5 8" id="KW-0812">Transmembrane</keyword>
<keyword evidence="2" id="KW-0813">Transport</keyword>
<evidence type="ECO:0000256" key="5">
    <source>
        <dbReference type="ARBA" id="ARBA00022692"/>
    </source>
</evidence>
<name>A0A4Y8MHE1_9BURK</name>
<comment type="subcellular location">
    <subcellularLocation>
        <location evidence="1">Cell membrane</location>
        <topology evidence="1">Multi-pass membrane protein</topology>
    </subcellularLocation>
</comment>
<feature type="transmembrane region" description="Helical" evidence="8">
    <location>
        <begin position="241"/>
        <end position="260"/>
    </location>
</feature>
<dbReference type="PANTHER" id="PTHR32196">
    <property type="entry name" value="ABC TRANSPORTER PERMEASE PROTEIN YPHD-RELATED-RELATED"/>
    <property type="match status" value="1"/>
</dbReference>
<keyword evidence="4" id="KW-0997">Cell inner membrane</keyword>
<evidence type="ECO:0000256" key="4">
    <source>
        <dbReference type="ARBA" id="ARBA00022519"/>
    </source>
</evidence>
<feature type="transmembrane region" description="Helical" evidence="8">
    <location>
        <begin position="182"/>
        <end position="212"/>
    </location>
</feature>
<evidence type="ECO:0000256" key="1">
    <source>
        <dbReference type="ARBA" id="ARBA00004651"/>
    </source>
</evidence>
<comment type="caution">
    <text evidence="9">The sequence shown here is derived from an EMBL/GenBank/DDBJ whole genome shotgun (WGS) entry which is preliminary data.</text>
</comment>
<feature type="transmembrane region" description="Helical" evidence="8">
    <location>
        <begin position="153"/>
        <end position="170"/>
    </location>
</feature>
<gene>
    <name evidence="9" type="ORF">E2553_44985</name>
</gene>
<feature type="transmembrane region" description="Helical" evidence="8">
    <location>
        <begin position="297"/>
        <end position="314"/>
    </location>
</feature>
<organism evidence="9 10">
    <name type="scientific">Paraburkholderia dipogonis</name>
    <dbReference type="NCBI Taxonomy" id="1211383"/>
    <lineage>
        <taxon>Bacteria</taxon>
        <taxon>Pseudomonadati</taxon>
        <taxon>Pseudomonadota</taxon>
        <taxon>Betaproteobacteria</taxon>
        <taxon>Burkholderiales</taxon>
        <taxon>Burkholderiaceae</taxon>
        <taxon>Paraburkholderia</taxon>
    </lineage>
</organism>
<dbReference type="RefSeq" id="WP_134466724.1">
    <property type="nucleotide sequence ID" value="NZ_SNVI01000008.1"/>
</dbReference>
<feature type="transmembrane region" description="Helical" evidence="8">
    <location>
        <begin position="63"/>
        <end position="81"/>
    </location>
</feature>
<keyword evidence="7 8" id="KW-0472">Membrane</keyword>
<dbReference type="EMBL" id="SNVI01000008">
    <property type="protein sequence ID" value="TFE36803.1"/>
    <property type="molecule type" value="Genomic_DNA"/>
</dbReference>
<evidence type="ECO:0000313" key="9">
    <source>
        <dbReference type="EMBL" id="TFE36803.1"/>
    </source>
</evidence>
<accession>A0A4Y8MHE1</accession>
<evidence type="ECO:0000256" key="6">
    <source>
        <dbReference type="ARBA" id="ARBA00022989"/>
    </source>
</evidence>
<dbReference type="Pfam" id="PF02653">
    <property type="entry name" value="BPD_transp_2"/>
    <property type="match status" value="1"/>
</dbReference>
<feature type="transmembrane region" description="Helical" evidence="8">
    <location>
        <begin position="88"/>
        <end position="111"/>
    </location>
</feature>
<evidence type="ECO:0000256" key="2">
    <source>
        <dbReference type="ARBA" id="ARBA00022448"/>
    </source>
</evidence>
<evidence type="ECO:0000256" key="3">
    <source>
        <dbReference type="ARBA" id="ARBA00022475"/>
    </source>
</evidence>
<evidence type="ECO:0000256" key="7">
    <source>
        <dbReference type="ARBA" id="ARBA00023136"/>
    </source>
</evidence>
<dbReference type="AlphaFoldDB" id="A0A4Y8MHE1"/>
<dbReference type="CDD" id="cd06579">
    <property type="entry name" value="TM_PBP1_transp_AraH_like"/>
    <property type="match status" value="1"/>
</dbReference>
<feature type="transmembrane region" description="Helical" evidence="8">
    <location>
        <begin position="123"/>
        <end position="146"/>
    </location>
</feature>
<keyword evidence="6 8" id="KW-1133">Transmembrane helix</keyword>
<dbReference type="InterPro" id="IPR001851">
    <property type="entry name" value="ABC_transp_permease"/>
</dbReference>
<dbReference type="GO" id="GO:0005886">
    <property type="term" value="C:plasma membrane"/>
    <property type="evidence" value="ECO:0007669"/>
    <property type="project" value="UniProtKB-SubCell"/>
</dbReference>
<dbReference type="GO" id="GO:0022857">
    <property type="term" value="F:transmembrane transporter activity"/>
    <property type="evidence" value="ECO:0007669"/>
    <property type="project" value="InterPro"/>
</dbReference>
<dbReference type="Proteomes" id="UP000297385">
    <property type="component" value="Unassembled WGS sequence"/>
</dbReference>
<dbReference type="PANTHER" id="PTHR32196:SF21">
    <property type="entry name" value="ABC TRANSPORTER PERMEASE PROTEIN YPHD-RELATED"/>
    <property type="match status" value="1"/>
</dbReference>
<proteinExistence type="predicted"/>
<evidence type="ECO:0000256" key="8">
    <source>
        <dbReference type="SAM" id="Phobius"/>
    </source>
</evidence>